<protein>
    <submittedName>
        <fullName evidence="1">Uncharacterized protein</fullName>
    </submittedName>
</protein>
<sequence>MSLGFCISVCLLTEAYRSLPVISRDFPPTSSFTVSRGLSSYKPYSLPLLGFPHLSSNFFPFWPFKPLNISIPTIKCLPPLISPISYFFLHFPPIGTSFIDYFPFFIFQRLRQRVLLLLPRHRQRMA</sequence>
<reference evidence="1 2" key="1">
    <citation type="journal article" date="2015" name="Sci. Rep.">
        <title>The power of single molecule real-time sequencing technology in the de novo assembly of a eukaryotic genome.</title>
        <authorList>
            <person name="Sakai H."/>
            <person name="Naito K."/>
            <person name="Ogiso-Tanaka E."/>
            <person name="Takahashi Y."/>
            <person name="Iseki K."/>
            <person name="Muto C."/>
            <person name="Satou K."/>
            <person name="Teruya K."/>
            <person name="Shiroma A."/>
            <person name="Shimoji M."/>
            <person name="Hirano T."/>
            <person name="Itoh T."/>
            <person name="Kaga A."/>
            <person name="Tomooka N."/>
        </authorList>
    </citation>
    <scope>NUCLEOTIDE SEQUENCE [LARGE SCALE GENOMIC DNA]</scope>
    <source>
        <strain evidence="2">cv. Shumari</strain>
    </source>
</reference>
<dbReference type="EMBL" id="AP015043">
    <property type="protein sequence ID" value="BAT99636.1"/>
    <property type="molecule type" value="Genomic_DNA"/>
</dbReference>
<feature type="non-terminal residue" evidence="1">
    <location>
        <position position="126"/>
    </location>
</feature>
<gene>
    <name evidence="1" type="primary">Vigan.10G112300</name>
    <name evidence="1" type="ORF">VIGAN_10112300</name>
</gene>
<dbReference type="Proteomes" id="UP000291084">
    <property type="component" value="Chromosome 10"/>
</dbReference>
<name>A0A0S3T3B1_PHAAN</name>
<keyword evidence="2" id="KW-1185">Reference proteome</keyword>
<accession>A0A0S3T3B1</accession>
<dbReference type="AlphaFoldDB" id="A0A0S3T3B1"/>
<proteinExistence type="predicted"/>
<evidence type="ECO:0000313" key="1">
    <source>
        <dbReference type="EMBL" id="BAT99636.1"/>
    </source>
</evidence>
<evidence type="ECO:0000313" key="2">
    <source>
        <dbReference type="Proteomes" id="UP000291084"/>
    </source>
</evidence>
<organism evidence="1 2">
    <name type="scientific">Vigna angularis var. angularis</name>
    <dbReference type="NCBI Taxonomy" id="157739"/>
    <lineage>
        <taxon>Eukaryota</taxon>
        <taxon>Viridiplantae</taxon>
        <taxon>Streptophyta</taxon>
        <taxon>Embryophyta</taxon>
        <taxon>Tracheophyta</taxon>
        <taxon>Spermatophyta</taxon>
        <taxon>Magnoliopsida</taxon>
        <taxon>eudicotyledons</taxon>
        <taxon>Gunneridae</taxon>
        <taxon>Pentapetalae</taxon>
        <taxon>rosids</taxon>
        <taxon>fabids</taxon>
        <taxon>Fabales</taxon>
        <taxon>Fabaceae</taxon>
        <taxon>Papilionoideae</taxon>
        <taxon>50 kb inversion clade</taxon>
        <taxon>NPAAA clade</taxon>
        <taxon>indigoferoid/millettioid clade</taxon>
        <taxon>Phaseoleae</taxon>
        <taxon>Vigna</taxon>
    </lineage>
</organism>